<dbReference type="AlphaFoldDB" id="A0A2U1K8U7"/>
<dbReference type="OrthoDB" id="1924680at2759"/>
<proteinExistence type="predicted"/>
<dbReference type="Proteomes" id="UP000245207">
    <property type="component" value="Unassembled WGS sequence"/>
</dbReference>
<name>A0A2U1K8U7_ARTAN</name>
<sequence>MKNRRISHRSTSYLRYLKPGALAQLRDSKMKTITHQIYLNRTITITSSPLRTPASTQQEEDVNRSPSFSVRYNGPRCLQRKKLVAVRSICFNTNNGTISNGPEPVIDAFTNAFLVAH</sequence>
<dbReference type="PANTHER" id="PTHR35495:SF1">
    <property type="entry name" value="OS06G0679600 PROTEIN"/>
    <property type="match status" value="1"/>
</dbReference>
<protein>
    <submittedName>
        <fullName evidence="1">Uncharacterized protein</fullName>
    </submittedName>
</protein>
<keyword evidence="2" id="KW-1185">Reference proteome</keyword>
<organism evidence="1 2">
    <name type="scientific">Artemisia annua</name>
    <name type="common">Sweet wormwood</name>
    <dbReference type="NCBI Taxonomy" id="35608"/>
    <lineage>
        <taxon>Eukaryota</taxon>
        <taxon>Viridiplantae</taxon>
        <taxon>Streptophyta</taxon>
        <taxon>Embryophyta</taxon>
        <taxon>Tracheophyta</taxon>
        <taxon>Spermatophyta</taxon>
        <taxon>Magnoliopsida</taxon>
        <taxon>eudicotyledons</taxon>
        <taxon>Gunneridae</taxon>
        <taxon>Pentapetalae</taxon>
        <taxon>asterids</taxon>
        <taxon>campanulids</taxon>
        <taxon>Asterales</taxon>
        <taxon>Asteraceae</taxon>
        <taxon>Asteroideae</taxon>
        <taxon>Anthemideae</taxon>
        <taxon>Artemisiinae</taxon>
        <taxon>Artemisia</taxon>
    </lineage>
</organism>
<gene>
    <name evidence="1" type="ORF">CTI12_AA630950</name>
</gene>
<reference evidence="1 2" key="1">
    <citation type="journal article" date="2018" name="Mol. Plant">
        <title>The genome of Artemisia annua provides insight into the evolution of Asteraceae family and artemisinin biosynthesis.</title>
        <authorList>
            <person name="Shen Q."/>
            <person name="Zhang L."/>
            <person name="Liao Z."/>
            <person name="Wang S."/>
            <person name="Yan T."/>
            <person name="Shi P."/>
            <person name="Liu M."/>
            <person name="Fu X."/>
            <person name="Pan Q."/>
            <person name="Wang Y."/>
            <person name="Lv Z."/>
            <person name="Lu X."/>
            <person name="Zhang F."/>
            <person name="Jiang W."/>
            <person name="Ma Y."/>
            <person name="Chen M."/>
            <person name="Hao X."/>
            <person name="Li L."/>
            <person name="Tang Y."/>
            <person name="Lv G."/>
            <person name="Zhou Y."/>
            <person name="Sun X."/>
            <person name="Brodelius P.E."/>
            <person name="Rose J.K.C."/>
            <person name="Tang K."/>
        </authorList>
    </citation>
    <scope>NUCLEOTIDE SEQUENCE [LARGE SCALE GENOMIC DNA]</scope>
    <source>
        <strain evidence="2">cv. Huhao1</strain>
        <tissue evidence="1">Leaf</tissue>
    </source>
</reference>
<dbReference type="EMBL" id="PKPP01034018">
    <property type="protein sequence ID" value="PWA13739.1"/>
    <property type="molecule type" value="Genomic_DNA"/>
</dbReference>
<comment type="caution">
    <text evidence="1">The sequence shown here is derived from an EMBL/GenBank/DDBJ whole genome shotgun (WGS) entry which is preliminary data.</text>
</comment>
<evidence type="ECO:0000313" key="2">
    <source>
        <dbReference type="Proteomes" id="UP000245207"/>
    </source>
</evidence>
<accession>A0A2U1K8U7</accession>
<dbReference type="PANTHER" id="PTHR35495">
    <property type="entry name" value="OS06G0679600 PROTEIN"/>
    <property type="match status" value="1"/>
</dbReference>
<evidence type="ECO:0000313" key="1">
    <source>
        <dbReference type="EMBL" id="PWA13739.1"/>
    </source>
</evidence>